<evidence type="ECO:0000259" key="3">
    <source>
        <dbReference type="PROSITE" id="PS50119"/>
    </source>
</evidence>
<dbReference type="SUPFAM" id="SSF57845">
    <property type="entry name" value="B-box zinc-binding domain"/>
    <property type="match status" value="1"/>
</dbReference>
<keyword evidence="1" id="KW-0862">Zinc</keyword>
<dbReference type="Gene3D" id="2.120.10.30">
    <property type="entry name" value="TolB, C-terminal domain"/>
    <property type="match status" value="1"/>
</dbReference>
<keyword evidence="5" id="KW-1185">Reference proteome</keyword>
<dbReference type="InterPro" id="IPR047153">
    <property type="entry name" value="TRIM45/56/19-like"/>
</dbReference>
<sequence length="536" mass="60319">MAQLRSGEIVYKSKLREEVPKCSKHPEQNLNVYCNTCEQLLCTSCTLLEHRNPKHSLISLPEAAEKCKDQVAKLVAAVDKKMSAVSSAIKDTNESHETLDVTYATTRDRISKKAAKEVARIKQQEQELLQDLEKNYNFRIKTFEKAEVNNSKMVAQAQHTLGVVNQLMTQERYCDILSLRQNVVGNLQDLMREKLETVSDKLAMLDFNEAEECFLGCLVLDNKPEMVVRMSTTKRWKLRIEKPRFNSEEFFNGVSGVAAFSNNEIVVVDQRREKLISFPLDAPSTEQDIPCLVRPWRVAVNKDNQLIVLDQGNVKVLDQKYQLLCQFKPGGDDLIFPTCLAVDNNNLIAVGFQRDKIALHNPDGYIIRILPAPKMERSIAISNQRVIYTSSEGLQAVDYNGTRIPAIDDTDIGNPSQVCCDSEGGIFVAVTKDLHSSQVHYYSPKGKYQGCVIKKCQTPDGMILTKDNDLILFGEKAVQIYSGVTKTKHITTFSGENSSKQYVVYSVPPCTFRSNDTDIADDECADDTMGAYWAEL</sequence>
<name>A0A913ZSA5_PATMI</name>
<reference evidence="4" key="1">
    <citation type="submission" date="2022-11" db="UniProtKB">
        <authorList>
            <consortium name="EnsemblMetazoa"/>
        </authorList>
    </citation>
    <scope>IDENTIFICATION</scope>
</reference>
<dbReference type="PROSITE" id="PS50119">
    <property type="entry name" value="ZF_BBOX"/>
    <property type="match status" value="1"/>
</dbReference>
<dbReference type="GeneID" id="119726868"/>
<dbReference type="Gene3D" id="3.30.160.60">
    <property type="entry name" value="Classic Zinc Finger"/>
    <property type="match status" value="1"/>
</dbReference>
<dbReference type="Pfam" id="PF00643">
    <property type="entry name" value="zf-B_box"/>
    <property type="match status" value="1"/>
</dbReference>
<feature type="domain" description="B box-type" evidence="3">
    <location>
        <begin position="17"/>
        <end position="60"/>
    </location>
</feature>
<evidence type="ECO:0000256" key="2">
    <source>
        <dbReference type="SAM" id="Coils"/>
    </source>
</evidence>
<dbReference type="AlphaFoldDB" id="A0A913ZSA5"/>
<dbReference type="SUPFAM" id="SSF101898">
    <property type="entry name" value="NHL repeat"/>
    <property type="match status" value="1"/>
</dbReference>
<organism evidence="4 5">
    <name type="scientific">Patiria miniata</name>
    <name type="common">Bat star</name>
    <name type="synonym">Asterina miniata</name>
    <dbReference type="NCBI Taxonomy" id="46514"/>
    <lineage>
        <taxon>Eukaryota</taxon>
        <taxon>Metazoa</taxon>
        <taxon>Echinodermata</taxon>
        <taxon>Eleutherozoa</taxon>
        <taxon>Asterozoa</taxon>
        <taxon>Asteroidea</taxon>
        <taxon>Valvatacea</taxon>
        <taxon>Valvatida</taxon>
        <taxon>Asterinidae</taxon>
        <taxon>Patiria</taxon>
    </lineage>
</organism>
<keyword evidence="2" id="KW-0175">Coiled coil</keyword>
<dbReference type="InterPro" id="IPR011042">
    <property type="entry name" value="6-blade_b-propeller_TolB-like"/>
</dbReference>
<evidence type="ECO:0000313" key="4">
    <source>
        <dbReference type="EnsemblMetazoa" id="XP_038054648.1"/>
    </source>
</evidence>
<keyword evidence="1" id="KW-0479">Metal-binding</keyword>
<dbReference type="OrthoDB" id="6124177at2759"/>
<dbReference type="PANTHER" id="PTHR25462:SF296">
    <property type="entry name" value="MEIOTIC P26, ISOFORM F"/>
    <property type="match status" value="1"/>
</dbReference>
<protein>
    <recommendedName>
        <fullName evidence="3">B box-type domain-containing protein</fullName>
    </recommendedName>
</protein>
<dbReference type="CDD" id="cd19756">
    <property type="entry name" value="Bbox2"/>
    <property type="match status" value="1"/>
</dbReference>
<accession>A0A913ZSA5</accession>
<dbReference type="PANTHER" id="PTHR25462">
    <property type="entry name" value="BONUS, ISOFORM C-RELATED"/>
    <property type="match status" value="1"/>
</dbReference>
<dbReference type="Proteomes" id="UP000887568">
    <property type="component" value="Unplaced"/>
</dbReference>
<dbReference type="EnsemblMetazoa" id="XM_038198720.1">
    <property type="protein sequence ID" value="XP_038054648.1"/>
    <property type="gene ID" value="LOC119726868"/>
</dbReference>
<evidence type="ECO:0000313" key="5">
    <source>
        <dbReference type="Proteomes" id="UP000887568"/>
    </source>
</evidence>
<dbReference type="RefSeq" id="XP_038054648.1">
    <property type="nucleotide sequence ID" value="XM_038198720.1"/>
</dbReference>
<dbReference type="InterPro" id="IPR000315">
    <property type="entry name" value="Znf_B-box"/>
</dbReference>
<proteinExistence type="predicted"/>
<dbReference type="GO" id="GO:0008270">
    <property type="term" value="F:zinc ion binding"/>
    <property type="evidence" value="ECO:0007669"/>
    <property type="project" value="UniProtKB-KW"/>
</dbReference>
<keyword evidence="1" id="KW-0863">Zinc-finger</keyword>
<feature type="coiled-coil region" evidence="2">
    <location>
        <begin position="107"/>
        <end position="135"/>
    </location>
</feature>
<evidence type="ECO:0000256" key="1">
    <source>
        <dbReference type="PROSITE-ProRule" id="PRU00024"/>
    </source>
</evidence>
<dbReference type="SMART" id="SM00336">
    <property type="entry name" value="BBOX"/>
    <property type="match status" value="1"/>
</dbReference>